<dbReference type="GO" id="GO:0005737">
    <property type="term" value="C:cytoplasm"/>
    <property type="evidence" value="ECO:0007669"/>
    <property type="project" value="UniProtKB-SubCell"/>
</dbReference>
<feature type="compositionally biased region" description="Polar residues" evidence="4">
    <location>
        <begin position="648"/>
        <end position="659"/>
    </location>
</feature>
<accession>A0A8H6F3W8</accession>
<organism evidence="6 7">
    <name type="scientific">Candida albicans</name>
    <name type="common">Yeast</name>
    <dbReference type="NCBI Taxonomy" id="5476"/>
    <lineage>
        <taxon>Eukaryota</taxon>
        <taxon>Fungi</taxon>
        <taxon>Dikarya</taxon>
        <taxon>Ascomycota</taxon>
        <taxon>Saccharomycotina</taxon>
        <taxon>Pichiomycetes</taxon>
        <taxon>Debaryomycetaceae</taxon>
        <taxon>Candida/Lodderomyces clade</taxon>
        <taxon>Candida</taxon>
    </lineage>
</organism>
<evidence type="ECO:0000313" key="6">
    <source>
        <dbReference type="EMBL" id="KAF6069659.1"/>
    </source>
</evidence>
<feature type="region of interest" description="Disordered" evidence="4">
    <location>
        <begin position="906"/>
        <end position="929"/>
    </location>
</feature>
<feature type="compositionally biased region" description="Polar residues" evidence="4">
    <location>
        <begin position="297"/>
        <end position="335"/>
    </location>
</feature>
<feature type="compositionally biased region" description="Acidic residues" evidence="4">
    <location>
        <begin position="484"/>
        <end position="500"/>
    </location>
</feature>
<dbReference type="InterPro" id="IPR018222">
    <property type="entry name" value="Nuclear_transport_factor_2_euk"/>
</dbReference>
<feature type="region of interest" description="Disordered" evidence="4">
    <location>
        <begin position="822"/>
        <end position="849"/>
    </location>
</feature>
<feature type="compositionally biased region" description="Acidic residues" evidence="4">
    <location>
        <begin position="531"/>
        <end position="543"/>
    </location>
</feature>
<dbReference type="FunFam" id="3.10.450.50:FF:000005">
    <property type="entry name" value="Nuclear transport factor 2"/>
    <property type="match status" value="1"/>
</dbReference>
<feature type="compositionally biased region" description="Basic residues" evidence="4">
    <location>
        <begin position="764"/>
        <end position="775"/>
    </location>
</feature>
<gene>
    <name evidence="6" type="ORF">FOB64_002956</name>
</gene>
<comment type="caution">
    <text evidence="6">The sequence shown here is derived from an EMBL/GenBank/DDBJ whole genome shotgun (WGS) entry which is preliminary data.</text>
</comment>
<dbReference type="Proteomes" id="UP000536275">
    <property type="component" value="Unassembled WGS sequence"/>
</dbReference>
<comment type="subcellular location">
    <subcellularLocation>
        <location evidence="1">Cytoplasm</location>
    </subcellularLocation>
</comment>
<evidence type="ECO:0000256" key="4">
    <source>
        <dbReference type="SAM" id="MobiDB-lite"/>
    </source>
</evidence>
<keyword evidence="2" id="KW-0963">Cytoplasm</keyword>
<dbReference type="PANTHER" id="PTHR12612">
    <property type="entry name" value="NUCLEAR TRANSPORT FACTOR 2"/>
    <property type="match status" value="1"/>
</dbReference>
<dbReference type="Pfam" id="PF02136">
    <property type="entry name" value="NTF2"/>
    <property type="match status" value="1"/>
</dbReference>
<evidence type="ECO:0000259" key="5">
    <source>
        <dbReference type="PROSITE" id="PS50177"/>
    </source>
</evidence>
<feature type="compositionally biased region" description="Basic and acidic residues" evidence="4">
    <location>
        <begin position="210"/>
        <end position="220"/>
    </location>
</feature>
<dbReference type="EMBL" id="JABWAD010000035">
    <property type="protein sequence ID" value="KAF6069659.1"/>
    <property type="molecule type" value="Genomic_DNA"/>
</dbReference>
<dbReference type="GO" id="GO:0005635">
    <property type="term" value="C:nuclear envelope"/>
    <property type="evidence" value="ECO:0007669"/>
    <property type="project" value="UniProtKB-ARBA"/>
</dbReference>
<feature type="compositionally biased region" description="Low complexity" evidence="4">
    <location>
        <begin position="582"/>
        <end position="594"/>
    </location>
</feature>
<feature type="compositionally biased region" description="Basic and acidic residues" evidence="4">
    <location>
        <begin position="336"/>
        <end position="397"/>
    </location>
</feature>
<dbReference type="InterPro" id="IPR032710">
    <property type="entry name" value="NTF2-like_dom_sf"/>
</dbReference>
<feature type="compositionally biased region" description="Low complexity" evidence="4">
    <location>
        <begin position="398"/>
        <end position="414"/>
    </location>
</feature>
<feature type="compositionally biased region" description="Acidic residues" evidence="4">
    <location>
        <begin position="917"/>
        <end position="929"/>
    </location>
</feature>
<dbReference type="SUPFAM" id="SSF54427">
    <property type="entry name" value="NTF2-like"/>
    <property type="match status" value="1"/>
</dbReference>
<reference evidence="6 7" key="1">
    <citation type="submission" date="2020-03" db="EMBL/GenBank/DDBJ databases">
        <title>FDA dAtabase for Regulatory Grade micrObial Sequences (FDA-ARGOS): Supporting development and validation of Infectious Disease Dx tests.</title>
        <authorList>
            <person name="Campos J."/>
            <person name="Goldberg B."/>
            <person name="Tallon L."/>
            <person name="Sadzewicz L."/>
            <person name="Vavikolanu K."/>
            <person name="Mehta A."/>
            <person name="Aluvathingal J."/>
            <person name="Nadendla S."/>
            <person name="Nandy P."/>
            <person name="Geyer C."/>
            <person name="Yan Y."/>
            <person name="Sichtig H."/>
        </authorList>
    </citation>
    <scope>NUCLEOTIDE SEQUENCE [LARGE SCALE GENOMIC DNA]</scope>
    <source>
        <strain evidence="6 7">FDAARGOS_656</strain>
    </source>
</reference>
<name>A0A8H6F3W8_CANAX</name>
<sequence length="955" mass="105285">MSVDFNAVATEFCNFYYNQFDSDRSQLGNLYRNESMLTFETSQLQGARDIVEKLASLPFQKVAHRISTLDAQPASANGDILVMVTGELLIDEEQNAQRYSQVFHLIPDNDSEPLEPLNQESSSNTEQLKLSTTPNIPARPQTRPQKQSTTTTTTVPTDQDSTTETSLEKPLDNPQDELDELAHEIEKVLSDPVIPPRPQHGSSTKSSETQTEHKEHDFEPAHPAIPQRPTNKKETIQSEVGDHNNGLESKSDLKVNKETSDDSVSTDKDKVHIKPSIPTIPSRPQSRNLDFSEVDNTKPSTTPSIPARPQRQSTTTQDEYKPQASNTPDIVTRPQTKTEKSVSNEELDKPGDEPSSKDQDNERHTDDSNASKSILETEKAVAQEEKKAKKSDVDNKPSEPTTSTDSSTEPTAPARGFRLPLHMQQGSGPISTSTPVAGSEAELNSLNNSNTFGDGEVTPGNSDTKATFKNDEDVENENRTDSSSFDDDMETISQDNEDGEQDRRNRQETATEENAQESEAPQFETTIIESGETEERDGDDTDSGELYSEQQQNKEKEETVPATSTPKIPQRPPKKSSLSRATTNDSLTSLDSTSKPPKPVISKRPTTEESLSNIEPTIPSRPAINQIPSVGESQHEPIVPNRPGNKDLASSQKDTQVSVKSKPPPPKPKKLSSKIAAFQQQLFNPANASSEEDVSSTGSKQPESGIRKRSTENSVLSRFGGKAIPLPGMFNPNQMPKPSISHGEETSDDKEEKQESATANAPVRRTRGPRGKKLPKAVADAEVKTESRFAIESGKLWSIEFKKKIVEEKEITSTSVEDLKKPKILSENDEAGDESKETAVENEVIDNPEIPVKDELQHDVVDVVGHPEKDVVTGLDDDDEDVPPEVNERFIKDEEISNVGVERTIASETTTEKHSTDEEEVEEEAEVDSVDIPIRRVAVNTVDSTEVQKDVEDEP</sequence>
<feature type="domain" description="NTF2" evidence="5">
    <location>
        <begin position="8"/>
        <end position="130"/>
    </location>
</feature>
<dbReference type="PROSITE" id="PS50177">
    <property type="entry name" value="NTF2_DOMAIN"/>
    <property type="match status" value="1"/>
</dbReference>
<feature type="compositionally biased region" description="Polar residues" evidence="4">
    <location>
        <begin position="118"/>
        <end position="135"/>
    </location>
</feature>
<feature type="compositionally biased region" description="Low complexity" evidence="4">
    <location>
        <begin position="141"/>
        <end position="165"/>
    </location>
</feature>
<evidence type="ECO:0000256" key="1">
    <source>
        <dbReference type="ARBA" id="ARBA00004496"/>
    </source>
</evidence>
<protein>
    <recommendedName>
        <fullName evidence="3">Nuclear transport factor 2</fullName>
    </recommendedName>
</protein>
<dbReference type="Gene3D" id="3.10.450.50">
    <property type="match status" value="1"/>
</dbReference>
<dbReference type="InterPro" id="IPR002075">
    <property type="entry name" value="NTF2_dom"/>
</dbReference>
<dbReference type="AlphaFoldDB" id="A0A8H6F3W8"/>
<dbReference type="InterPro" id="IPR045875">
    <property type="entry name" value="NTF2"/>
</dbReference>
<feature type="compositionally biased region" description="Basic and acidic residues" evidence="4">
    <location>
        <begin position="231"/>
        <end position="242"/>
    </location>
</feature>
<feature type="compositionally biased region" description="Polar residues" evidence="4">
    <location>
        <begin position="424"/>
        <end position="436"/>
    </location>
</feature>
<proteinExistence type="predicted"/>
<feature type="compositionally biased region" description="Basic and acidic residues" evidence="4">
    <location>
        <begin position="742"/>
        <end position="755"/>
    </location>
</feature>
<feature type="compositionally biased region" description="Basic and acidic residues" evidence="4">
    <location>
        <begin position="466"/>
        <end position="480"/>
    </location>
</feature>
<feature type="compositionally biased region" description="Polar residues" evidence="4">
    <location>
        <begin position="200"/>
        <end position="209"/>
    </location>
</feature>
<feature type="compositionally biased region" description="Polar residues" evidence="4">
    <location>
        <begin position="678"/>
        <end position="702"/>
    </location>
</feature>
<feature type="region of interest" description="Disordered" evidence="4">
    <location>
        <begin position="188"/>
        <end position="783"/>
    </location>
</feature>
<evidence type="ECO:0000256" key="3">
    <source>
        <dbReference type="ARBA" id="ARBA00026247"/>
    </source>
</evidence>
<feature type="region of interest" description="Disordered" evidence="4">
    <location>
        <begin position="107"/>
        <end position="174"/>
    </location>
</feature>
<evidence type="ECO:0000313" key="7">
    <source>
        <dbReference type="Proteomes" id="UP000536275"/>
    </source>
</evidence>
<dbReference type="GO" id="GO:0006606">
    <property type="term" value="P:protein import into nucleus"/>
    <property type="evidence" value="ECO:0007669"/>
    <property type="project" value="UniProtKB-ARBA"/>
</dbReference>
<evidence type="ECO:0000256" key="2">
    <source>
        <dbReference type="ARBA" id="ARBA00022490"/>
    </source>
</evidence>
<feature type="compositionally biased region" description="Basic and acidic residues" evidence="4">
    <location>
        <begin position="249"/>
        <end position="272"/>
    </location>
</feature>
<dbReference type="CDD" id="cd00780">
    <property type="entry name" value="NTF2"/>
    <property type="match status" value="1"/>
</dbReference>